<keyword evidence="9" id="KW-0119">Carbohydrate metabolism</keyword>
<protein>
    <recommendedName>
        <fullName evidence="4 8">Sucrose-6-phosphate hydrolase</fullName>
        <ecNumber evidence="3 8">3.2.1.26</ecNumber>
    </recommendedName>
    <alternativeName>
        <fullName evidence="7 9">Invertase</fullName>
    </alternativeName>
</protein>
<keyword evidence="6 8" id="KW-0326">Glycosidase</keyword>
<dbReference type="NCBIfam" id="TIGR01322">
    <property type="entry name" value="scrB_fam"/>
    <property type="match status" value="1"/>
</dbReference>
<dbReference type="EC" id="3.2.1.26" evidence="3 8"/>
<evidence type="ECO:0000256" key="6">
    <source>
        <dbReference type="ARBA" id="ARBA00023295"/>
    </source>
</evidence>
<comment type="function">
    <text evidence="9">Enables the bacterium to metabolize sucrose as a sole carbon source.</text>
</comment>
<evidence type="ECO:0000256" key="4">
    <source>
        <dbReference type="ARBA" id="ARBA00019623"/>
    </source>
</evidence>
<comment type="catalytic activity">
    <reaction evidence="8">
        <text>Hydrolysis of terminal non-reducing beta-D-fructofuranoside residues in beta-D-fructofuranosides.</text>
        <dbReference type="EC" id="3.2.1.26"/>
    </reaction>
</comment>
<dbReference type="PROSITE" id="PS00609">
    <property type="entry name" value="GLYCOSYL_HYDROL_F32"/>
    <property type="match status" value="1"/>
</dbReference>
<feature type="domain" description="Glycosyl hydrolase family 32 N-terminal" evidence="10">
    <location>
        <begin position="29"/>
        <end position="344"/>
    </location>
</feature>
<comment type="pathway">
    <text evidence="1 9">Glycan biosynthesis; sucrose metabolism.</text>
</comment>
<comment type="subcellular location">
    <subcellularLocation>
        <location evidence="9">Cytoplasm</location>
    </subcellularLocation>
</comment>
<dbReference type="InterPro" id="IPR023296">
    <property type="entry name" value="Glyco_hydro_beta-prop_sf"/>
</dbReference>
<evidence type="ECO:0000256" key="5">
    <source>
        <dbReference type="ARBA" id="ARBA00022801"/>
    </source>
</evidence>
<dbReference type="InterPro" id="IPR006232">
    <property type="entry name" value="Suc6P_hydrolase"/>
</dbReference>
<dbReference type="SMART" id="SM00640">
    <property type="entry name" value="Glyco_32"/>
    <property type="match status" value="1"/>
</dbReference>
<dbReference type="SUPFAM" id="SSF49899">
    <property type="entry name" value="Concanavalin A-like lectins/glucanases"/>
    <property type="match status" value="1"/>
</dbReference>
<dbReference type="GO" id="GO:0004564">
    <property type="term" value="F:beta-fructofuranosidase activity"/>
    <property type="evidence" value="ECO:0007669"/>
    <property type="project" value="UniProtKB-EC"/>
</dbReference>
<dbReference type="RefSeq" id="WP_313274181.1">
    <property type="nucleotide sequence ID" value="NZ_JASXSX010000003.1"/>
</dbReference>
<dbReference type="EMBL" id="JASXSX010000003">
    <property type="protein sequence ID" value="MDT3767954.1"/>
    <property type="molecule type" value="Genomic_DNA"/>
</dbReference>
<proteinExistence type="inferred from homology"/>
<comment type="similarity">
    <text evidence="2 8">Belongs to the glycosyl hydrolase 32 family.</text>
</comment>
<dbReference type="PANTHER" id="PTHR43101">
    <property type="entry name" value="BETA-FRUCTOSIDASE"/>
    <property type="match status" value="1"/>
</dbReference>
<comment type="caution">
    <text evidence="12">The sequence shown here is derived from an EMBL/GenBank/DDBJ whole genome shotgun (WGS) entry which is preliminary data.</text>
</comment>
<dbReference type="InterPro" id="IPR013320">
    <property type="entry name" value="ConA-like_dom_sf"/>
</dbReference>
<dbReference type="CDD" id="cd08996">
    <property type="entry name" value="GH32_FFase"/>
    <property type="match status" value="1"/>
</dbReference>
<dbReference type="InterPro" id="IPR001362">
    <property type="entry name" value="Glyco_hydro_32"/>
</dbReference>
<evidence type="ECO:0000256" key="9">
    <source>
        <dbReference type="RuleBase" id="RU365015"/>
    </source>
</evidence>
<evidence type="ECO:0000313" key="13">
    <source>
        <dbReference type="Proteomes" id="UP001247542"/>
    </source>
</evidence>
<reference evidence="12 13" key="1">
    <citation type="submission" date="2023-06" db="EMBL/GenBank/DDBJ databases">
        <title>Draft genome sequence of Gleimia hominis type strain CCUG 57540T.</title>
        <authorList>
            <person name="Salva-Serra F."/>
            <person name="Cardew S."/>
            <person name="Jensie Markopoulos S."/>
            <person name="Ohlen M."/>
            <person name="Inganas E."/>
            <person name="Svensson-Stadler L."/>
            <person name="Moore E.R.B."/>
        </authorList>
    </citation>
    <scope>NUCLEOTIDE SEQUENCE [LARGE SCALE GENOMIC DNA]</scope>
    <source>
        <strain evidence="12 13">CCUG 57540</strain>
    </source>
</reference>
<dbReference type="Proteomes" id="UP001247542">
    <property type="component" value="Unassembled WGS sequence"/>
</dbReference>
<dbReference type="InterPro" id="IPR018053">
    <property type="entry name" value="Glyco_hydro_32_AS"/>
</dbReference>
<evidence type="ECO:0000313" key="12">
    <source>
        <dbReference type="EMBL" id="MDT3767954.1"/>
    </source>
</evidence>
<name>A0ABU3IC44_9ACTO</name>
<sequence>MTTTAITEAMDANHNLENQRADRWYPQFHIAPAAGWMNDPNGVCYFKGRYHVFYQHYPYAPQWGPMHWGHVSSPDLVHWQRHPIALAPSNIPEGGTEPNNGEITHDTGGVWSGCAVVDDDELVVFYTGNQWVNGRDDANGKVQTQCIATSKDGVEFEKHGAVIAPLEGVEDFRDPKVWRMGNTWYLVVAASVKNRGEVWLYTSKNLKHWEFDRILFTDPDPDVYMVECPDFFPLGDQWVLLYGPMTHAKPQGYSGRNGHNTGYVVGRWQPGSDFEVTSKYAQYDLGHNFYAPQTMQAPDGRRILFAWMGGFDRPLASVEDQWSGQQCTPRELTLTASGELCARPVKEIEGLRGSQLARIDADTLGPNETRVLCADLQAGEVDVEVDLSATSSEQVALLVHATEQSCAVVGYDSLSERIYLDRGLAAPSERGYRSMPYNGGDHLQLRVLVDKGSLEVFANGCSTSLTSLNFPQGKGARQVAVASVEGSIAVTSASVHRFDPAVQ</sequence>
<evidence type="ECO:0000256" key="8">
    <source>
        <dbReference type="RuleBase" id="RU362110"/>
    </source>
</evidence>
<dbReference type="PANTHER" id="PTHR43101:SF1">
    <property type="entry name" value="BETA-FRUCTOSIDASE"/>
    <property type="match status" value="1"/>
</dbReference>
<dbReference type="Gene3D" id="2.115.10.20">
    <property type="entry name" value="Glycosyl hydrolase domain, family 43"/>
    <property type="match status" value="1"/>
</dbReference>
<dbReference type="InterPro" id="IPR051214">
    <property type="entry name" value="GH32_Enzymes"/>
</dbReference>
<organism evidence="12 13">
    <name type="scientific">Gleimia hominis</name>
    <dbReference type="NCBI Taxonomy" id="595468"/>
    <lineage>
        <taxon>Bacteria</taxon>
        <taxon>Bacillati</taxon>
        <taxon>Actinomycetota</taxon>
        <taxon>Actinomycetes</taxon>
        <taxon>Actinomycetales</taxon>
        <taxon>Actinomycetaceae</taxon>
        <taxon>Gleimia</taxon>
    </lineage>
</organism>
<evidence type="ECO:0000256" key="3">
    <source>
        <dbReference type="ARBA" id="ARBA00012758"/>
    </source>
</evidence>
<dbReference type="InterPro" id="IPR013148">
    <property type="entry name" value="Glyco_hydro_32_N"/>
</dbReference>
<accession>A0ABU3IC44</accession>
<dbReference type="InterPro" id="IPR013189">
    <property type="entry name" value="Glyco_hydro_32_C"/>
</dbReference>
<keyword evidence="5 8" id="KW-0378">Hydrolase</keyword>
<evidence type="ECO:0000256" key="1">
    <source>
        <dbReference type="ARBA" id="ARBA00004914"/>
    </source>
</evidence>
<gene>
    <name evidence="12" type="ORF">QS713_07780</name>
</gene>
<keyword evidence="13" id="KW-1185">Reference proteome</keyword>
<evidence type="ECO:0000256" key="7">
    <source>
        <dbReference type="ARBA" id="ARBA00033367"/>
    </source>
</evidence>
<dbReference type="Pfam" id="PF00251">
    <property type="entry name" value="Glyco_hydro_32N"/>
    <property type="match status" value="1"/>
</dbReference>
<keyword evidence="9" id="KW-0963">Cytoplasm</keyword>
<feature type="domain" description="Glycosyl hydrolase family 32 C-terminal" evidence="11">
    <location>
        <begin position="347"/>
        <end position="496"/>
    </location>
</feature>
<evidence type="ECO:0000256" key="2">
    <source>
        <dbReference type="ARBA" id="ARBA00009902"/>
    </source>
</evidence>
<dbReference type="Pfam" id="PF08244">
    <property type="entry name" value="Glyco_hydro_32C"/>
    <property type="match status" value="1"/>
</dbReference>
<dbReference type="SUPFAM" id="SSF75005">
    <property type="entry name" value="Arabinanase/levansucrase/invertase"/>
    <property type="match status" value="1"/>
</dbReference>
<evidence type="ECO:0000259" key="11">
    <source>
        <dbReference type="Pfam" id="PF08244"/>
    </source>
</evidence>
<dbReference type="Gene3D" id="2.60.120.560">
    <property type="entry name" value="Exo-inulinase, domain 1"/>
    <property type="match status" value="1"/>
</dbReference>
<evidence type="ECO:0000259" key="10">
    <source>
        <dbReference type="Pfam" id="PF00251"/>
    </source>
</evidence>